<dbReference type="Proteomes" id="UP000051992">
    <property type="component" value="Unassembled WGS sequence"/>
</dbReference>
<dbReference type="Gene3D" id="3.50.4.20">
    <property type="match status" value="1"/>
</dbReference>
<gene>
    <name evidence="2" type="ORF">IV50_GL000944</name>
</gene>
<dbReference type="InterPro" id="IPR038141">
    <property type="entry name" value="YutD-like_sf"/>
</dbReference>
<sequence length="201" mass="23188">MNRERMKELAESQFAERQTATTIVAGSQPNTLNINGRGYELVKNYRDAYDEAMLAARFSTFLEKYDYLVGDIASGQLRLRGFYEQGTPGIARNQQINSLEDYLFEDINFGAPYFVLHNLEPHQVEEKEDEPKARKSRHRHRNHGKKDNGKAEIDEKKKPVAKKPGPKPKKSEVKVKGKSNRRHFEVRERKNDKPDAKGNQS</sequence>
<dbReference type="InterPro" id="IPR009370">
    <property type="entry name" value="YutD-like"/>
</dbReference>
<evidence type="ECO:0000313" key="2">
    <source>
        <dbReference type="EMBL" id="KRN46659.1"/>
    </source>
</evidence>
<comment type="caution">
    <text evidence="2">The sequence shown here is derived from an EMBL/GenBank/DDBJ whole genome shotgun (WGS) entry which is preliminary data.</text>
</comment>
<keyword evidence="3" id="KW-1185">Reference proteome</keyword>
<dbReference type="PATRIC" id="fig|1629.5.peg.951"/>
<proteinExistence type="predicted"/>
<feature type="compositionally biased region" description="Basic residues" evidence="1">
    <location>
        <begin position="134"/>
        <end position="144"/>
    </location>
</feature>
<protein>
    <submittedName>
        <fullName evidence="2">Uncharacterized protein</fullName>
    </submittedName>
</protein>
<organism evidence="2 3">
    <name type="scientific">Weissella viridescens</name>
    <name type="common">Lactobacillus viridescens</name>
    <dbReference type="NCBI Taxonomy" id="1629"/>
    <lineage>
        <taxon>Bacteria</taxon>
        <taxon>Bacillati</taxon>
        <taxon>Bacillota</taxon>
        <taxon>Bacilli</taxon>
        <taxon>Lactobacillales</taxon>
        <taxon>Lactobacillaceae</taxon>
        <taxon>Weissella</taxon>
    </lineage>
</organism>
<feature type="region of interest" description="Disordered" evidence="1">
    <location>
        <begin position="123"/>
        <end position="201"/>
    </location>
</feature>
<evidence type="ECO:0000256" key="1">
    <source>
        <dbReference type="SAM" id="MobiDB-lite"/>
    </source>
</evidence>
<feature type="compositionally biased region" description="Basic residues" evidence="1">
    <location>
        <begin position="159"/>
        <end position="168"/>
    </location>
</feature>
<dbReference type="AlphaFoldDB" id="A0A0R2H110"/>
<reference evidence="2 3" key="1">
    <citation type="journal article" date="2015" name="Genome Announc.">
        <title>Expanding the biotechnology potential of lactobacilli through comparative genomics of 213 strains and associated genera.</title>
        <authorList>
            <person name="Sun Z."/>
            <person name="Harris H.M."/>
            <person name="McCann A."/>
            <person name="Guo C."/>
            <person name="Argimon S."/>
            <person name="Zhang W."/>
            <person name="Yang X."/>
            <person name="Jeffery I.B."/>
            <person name="Cooney J.C."/>
            <person name="Kagawa T.F."/>
            <person name="Liu W."/>
            <person name="Song Y."/>
            <person name="Salvetti E."/>
            <person name="Wrobel A."/>
            <person name="Rasinkangas P."/>
            <person name="Parkhill J."/>
            <person name="Rea M.C."/>
            <person name="O'Sullivan O."/>
            <person name="Ritari J."/>
            <person name="Douillard F.P."/>
            <person name="Paul Ross R."/>
            <person name="Yang R."/>
            <person name="Briner A.E."/>
            <person name="Felis G.E."/>
            <person name="de Vos W.M."/>
            <person name="Barrangou R."/>
            <person name="Klaenhammer T.R."/>
            <person name="Caufield P.W."/>
            <person name="Cui Y."/>
            <person name="Zhang H."/>
            <person name="O'Toole P.W."/>
        </authorList>
    </citation>
    <scope>NUCLEOTIDE SEQUENCE [LARGE SCALE GENOMIC DNA]</scope>
    <source>
        <strain evidence="2 3">DSM 20410</strain>
    </source>
</reference>
<dbReference type="RefSeq" id="WP_057745758.1">
    <property type="nucleotide sequence ID" value="NZ_BJLU01000002.1"/>
</dbReference>
<dbReference type="EMBL" id="JQBM01000002">
    <property type="protein sequence ID" value="KRN46659.1"/>
    <property type="molecule type" value="Genomic_DNA"/>
</dbReference>
<dbReference type="GeneID" id="86898864"/>
<dbReference type="OrthoDB" id="1650379at2"/>
<evidence type="ECO:0000313" key="3">
    <source>
        <dbReference type="Proteomes" id="UP000051992"/>
    </source>
</evidence>
<feature type="compositionally biased region" description="Basic and acidic residues" evidence="1">
    <location>
        <begin position="123"/>
        <end position="133"/>
    </location>
</feature>
<feature type="compositionally biased region" description="Basic and acidic residues" evidence="1">
    <location>
        <begin position="145"/>
        <end position="158"/>
    </location>
</feature>
<feature type="compositionally biased region" description="Basic and acidic residues" evidence="1">
    <location>
        <begin position="182"/>
        <end position="201"/>
    </location>
</feature>
<dbReference type="Pfam" id="PF06265">
    <property type="entry name" value="YutD-like"/>
    <property type="match status" value="1"/>
</dbReference>
<name>A0A0R2H110_WEIVI</name>
<accession>A0A0R2H110</accession>